<dbReference type="Pfam" id="PF03109">
    <property type="entry name" value="ABC1"/>
    <property type="match status" value="1"/>
</dbReference>
<comment type="caution">
    <text evidence="4">The sequence shown here is derived from an EMBL/GenBank/DDBJ whole genome shotgun (WGS) entry which is preliminary data.</text>
</comment>
<proteinExistence type="inferred from homology"/>
<dbReference type="OrthoDB" id="427480at2759"/>
<evidence type="ECO:0000259" key="3">
    <source>
        <dbReference type="Pfam" id="PF03109"/>
    </source>
</evidence>
<feature type="signal peptide" evidence="2">
    <location>
        <begin position="1"/>
        <end position="21"/>
    </location>
</feature>
<keyword evidence="2" id="KW-0732">Signal</keyword>
<feature type="domain" description="ABC1 atypical kinase-like" evidence="3">
    <location>
        <begin position="121"/>
        <end position="384"/>
    </location>
</feature>
<dbReference type="InterPro" id="IPR051130">
    <property type="entry name" value="Mito_struct-func_regulator"/>
</dbReference>
<dbReference type="InterPro" id="IPR045307">
    <property type="entry name" value="ADCK1_dom"/>
</dbReference>
<evidence type="ECO:0000256" key="1">
    <source>
        <dbReference type="ARBA" id="ARBA00009670"/>
    </source>
</evidence>
<protein>
    <submittedName>
        <fullName evidence="4">Putative ABC1 protein</fullName>
    </submittedName>
</protein>
<keyword evidence="5" id="KW-1185">Reference proteome</keyword>
<dbReference type="Proteomes" id="UP000623129">
    <property type="component" value="Unassembled WGS sequence"/>
</dbReference>
<sequence>MWRAGLKLGVLGLGGAAAAAAASSEDAPMPLKICALLPLRLLRDSFTAASIAFDYQYSCWGVEQGSDEWSRIRHEVHLRSAYRLQDLCFRNGGIYIKLGQHLGQLDYVIPEEYVQTMRDSMLKQCPVSSYDQVRRVFIRELGQPPENLFAEFNPVPLASASVAQVHAAKTHDGHKVAVKVQHTHLTDTAVVDIATVGFIVSFLHHCFPSFDYRWLVEEVRENSPKELDFLLEARNNERCVDNFRRRSPHIAESIYAPKIYWNLSTPRLLTMEFIDAAEVTDVKAIRRHGLRPHDVSKLVSEAFAEMIFKHGFVHCDPHAANLMVRPLPNRTSWWYSFLGRRRRKPQLILLDHGLYRELDFDTRISYASLWKGLVFADEKSIRENSIKLGAGEDLYVLFAGVLTMRPWKRVIDPSVDHLALCASPNDRSELQMYAAQYFPQLTELLSRLPRVILLMLKTNDCLRAINHDLVEGSPLESFLIIGRVSSEAVLDAKRMMNGTNIYSRISISIEHLLLKARLLTMKLAIWLLLLRNSLPTQ</sequence>
<reference evidence="4" key="1">
    <citation type="submission" date="2020-01" db="EMBL/GenBank/DDBJ databases">
        <title>Genome sequence of Kobresia littledalei, the first chromosome-level genome in the family Cyperaceae.</title>
        <authorList>
            <person name="Qu G."/>
        </authorList>
    </citation>
    <scope>NUCLEOTIDE SEQUENCE</scope>
    <source>
        <strain evidence="4">C.B.Clarke</strain>
        <tissue evidence="4">Leaf</tissue>
    </source>
</reference>
<dbReference type="CDD" id="cd13969">
    <property type="entry name" value="ADCK1-like"/>
    <property type="match status" value="1"/>
</dbReference>
<organism evidence="4 5">
    <name type="scientific">Carex littledalei</name>
    <dbReference type="NCBI Taxonomy" id="544730"/>
    <lineage>
        <taxon>Eukaryota</taxon>
        <taxon>Viridiplantae</taxon>
        <taxon>Streptophyta</taxon>
        <taxon>Embryophyta</taxon>
        <taxon>Tracheophyta</taxon>
        <taxon>Spermatophyta</taxon>
        <taxon>Magnoliopsida</taxon>
        <taxon>Liliopsida</taxon>
        <taxon>Poales</taxon>
        <taxon>Cyperaceae</taxon>
        <taxon>Cyperoideae</taxon>
        <taxon>Cariceae</taxon>
        <taxon>Carex</taxon>
        <taxon>Carex subgen. Euthyceras</taxon>
    </lineage>
</organism>
<accession>A0A833QVL1</accession>
<evidence type="ECO:0000256" key="2">
    <source>
        <dbReference type="SAM" id="SignalP"/>
    </source>
</evidence>
<dbReference type="InterPro" id="IPR004147">
    <property type="entry name" value="ABC1_dom"/>
</dbReference>
<dbReference type="GO" id="GO:0005743">
    <property type="term" value="C:mitochondrial inner membrane"/>
    <property type="evidence" value="ECO:0007669"/>
    <property type="project" value="TreeGrafter"/>
</dbReference>
<feature type="chain" id="PRO_5032268727" evidence="2">
    <location>
        <begin position="22"/>
        <end position="537"/>
    </location>
</feature>
<dbReference type="AlphaFoldDB" id="A0A833QVL1"/>
<dbReference type="GO" id="GO:0007005">
    <property type="term" value="P:mitochondrion organization"/>
    <property type="evidence" value="ECO:0007669"/>
    <property type="project" value="TreeGrafter"/>
</dbReference>
<evidence type="ECO:0000313" key="5">
    <source>
        <dbReference type="Proteomes" id="UP000623129"/>
    </source>
</evidence>
<name>A0A833QVL1_9POAL</name>
<dbReference type="SUPFAM" id="SSF56112">
    <property type="entry name" value="Protein kinase-like (PK-like)"/>
    <property type="match status" value="1"/>
</dbReference>
<dbReference type="PANTHER" id="PTHR43173:SF19">
    <property type="entry name" value="AARF DOMAIN-CONTAINING PROTEIN KINASE 1"/>
    <property type="match status" value="1"/>
</dbReference>
<dbReference type="EMBL" id="SWLB01000015">
    <property type="protein sequence ID" value="KAF3329058.1"/>
    <property type="molecule type" value="Genomic_DNA"/>
</dbReference>
<dbReference type="GO" id="GO:0055088">
    <property type="term" value="P:lipid homeostasis"/>
    <property type="evidence" value="ECO:0007669"/>
    <property type="project" value="TreeGrafter"/>
</dbReference>
<comment type="similarity">
    <text evidence="1">Belongs to the protein kinase superfamily. ADCK protein kinase family.</text>
</comment>
<dbReference type="PANTHER" id="PTHR43173">
    <property type="entry name" value="ABC1 FAMILY PROTEIN"/>
    <property type="match status" value="1"/>
</dbReference>
<dbReference type="InterPro" id="IPR011009">
    <property type="entry name" value="Kinase-like_dom_sf"/>
</dbReference>
<evidence type="ECO:0000313" key="4">
    <source>
        <dbReference type="EMBL" id="KAF3329058.1"/>
    </source>
</evidence>
<gene>
    <name evidence="4" type="ORF">FCM35_KLT06136</name>
</gene>